<dbReference type="InterPro" id="IPR007197">
    <property type="entry name" value="rSAM"/>
</dbReference>
<dbReference type="AlphaFoldDB" id="A0A6N3AA13"/>
<keyword evidence="3" id="KW-0949">S-adenosyl-L-methionine</keyword>
<dbReference type="PANTHER" id="PTHR43273:SF3">
    <property type="entry name" value="ANAEROBIC SULFATASE-MATURATING ENZYME HOMOLOG ASLB-RELATED"/>
    <property type="match status" value="1"/>
</dbReference>
<keyword evidence="5" id="KW-0408">Iron</keyword>
<keyword evidence="4" id="KW-0479">Metal-binding</keyword>
<dbReference type="SFLD" id="SFLDG01072">
    <property type="entry name" value="dehydrogenase_like"/>
    <property type="match status" value="1"/>
</dbReference>
<dbReference type="InterPro" id="IPR013785">
    <property type="entry name" value="Aldolase_TIM"/>
</dbReference>
<evidence type="ECO:0000256" key="1">
    <source>
        <dbReference type="ARBA" id="ARBA00001966"/>
    </source>
</evidence>
<dbReference type="NCBIfam" id="TIGR03942">
    <property type="entry name" value="sulfatase_rSAM"/>
    <property type="match status" value="1"/>
</dbReference>
<organism evidence="9">
    <name type="scientific">Phytobacter massiliensis</name>
    <dbReference type="NCBI Taxonomy" id="1485952"/>
    <lineage>
        <taxon>Bacteria</taxon>
        <taxon>Pseudomonadati</taxon>
        <taxon>Pseudomonadota</taxon>
        <taxon>Gammaproteobacteria</taxon>
        <taxon>Enterobacterales</taxon>
        <taxon>Enterobacteriaceae</taxon>
        <taxon>Phytobacter</taxon>
    </lineage>
</organism>
<dbReference type="PROSITE" id="PS51918">
    <property type="entry name" value="RADICAL_SAM"/>
    <property type="match status" value="1"/>
</dbReference>
<dbReference type="NCBIfam" id="TIGR04085">
    <property type="entry name" value="rSAM_more_4Fe4S"/>
    <property type="match status" value="1"/>
</dbReference>
<dbReference type="SFLD" id="SFLDG01067">
    <property type="entry name" value="SPASM/twitch_domain_containing"/>
    <property type="match status" value="1"/>
</dbReference>
<reference evidence="9" key="1">
    <citation type="submission" date="2019-11" db="EMBL/GenBank/DDBJ databases">
        <authorList>
            <person name="Feng L."/>
        </authorList>
    </citation>
    <scope>NUCLEOTIDE SEQUENCE</scope>
    <source>
        <strain evidence="9">EMassiliensisLFYP7</strain>
    </source>
</reference>
<dbReference type="Pfam" id="PF13186">
    <property type="entry name" value="SPASM"/>
    <property type="match status" value="1"/>
</dbReference>
<dbReference type="RefSeq" id="WP_156564951.1">
    <property type="nucleotide sequence ID" value="NZ_CACRTZ010000004.1"/>
</dbReference>
<evidence type="ECO:0000256" key="2">
    <source>
        <dbReference type="ARBA" id="ARBA00022485"/>
    </source>
</evidence>
<dbReference type="SFLD" id="SFLDF00285">
    <property type="entry name" value="anaerobic_Ser-type_sulfatase-m"/>
    <property type="match status" value="1"/>
</dbReference>
<dbReference type="CDD" id="cd01335">
    <property type="entry name" value="Radical_SAM"/>
    <property type="match status" value="1"/>
</dbReference>
<protein>
    <recommendedName>
        <fullName evidence="8">Radical SAM core domain-containing protein</fullName>
    </recommendedName>
</protein>
<evidence type="ECO:0000313" key="9">
    <source>
        <dbReference type="EMBL" id="VYT89195.1"/>
    </source>
</evidence>
<dbReference type="SFLD" id="SFLDS00029">
    <property type="entry name" value="Radical_SAM"/>
    <property type="match status" value="1"/>
</dbReference>
<dbReference type="InterPro" id="IPR047207">
    <property type="entry name" value="SPASM_anSME"/>
</dbReference>
<comment type="cofactor">
    <cofactor evidence="1">
        <name>[4Fe-4S] cluster</name>
        <dbReference type="ChEBI" id="CHEBI:49883"/>
    </cofactor>
</comment>
<evidence type="ECO:0000256" key="5">
    <source>
        <dbReference type="ARBA" id="ARBA00023004"/>
    </source>
</evidence>
<keyword evidence="6" id="KW-0411">Iron-sulfur</keyword>
<name>A0A6N3AA13_9ENTR</name>
<evidence type="ECO:0000256" key="7">
    <source>
        <dbReference type="ARBA" id="ARBA00023601"/>
    </source>
</evidence>
<dbReference type="PANTHER" id="PTHR43273">
    <property type="entry name" value="ANAEROBIC SULFATASE-MATURATING ENZYME HOMOLOG ASLB-RELATED"/>
    <property type="match status" value="1"/>
</dbReference>
<gene>
    <name evidence="9" type="ORF">EMLFYP7_00882</name>
</gene>
<dbReference type="GO" id="GO:0016491">
    <property type="term" value="F:oxidoreductase activity"/>
    <property type="evidence" value="ECO:0007669"/>
    <property type="project" value="InterPro"/>
</dbReference>
<proteinExistence type="inferred from homology"/>
<comment type="similarity">
    <text evidence="7">Belongs to the radical SAM superfamily. Anaerobic sulfatase-maturating enzyme family.</text>
</comment>
<dbReference type="SFLD" id="SFLDG01384">
    <property type="entry name" value="thioether_bond_formation_requi"/>
    <property type="match status" value="1"/>
</dbReference>
<dbReference type="GO" id="GO:0046872">
    <property type="term" value="F:metal ion binding"/>
    <property type="evidence" value="ECO:0007669"/>
    <property type="project" value="UniProtKB-KW"/>
</dbReference>
<dbReference type="InterPro" id="IPR034491">
    <property type="entry name" value="Anaerob_Ser_sulfatase-maturase"/>
</dbReference>
<dbReference type="SUPFAM" id="SSF102114">
    <property type="entry name" value="Radical SAM enzymes"/>
    <property type="match status" value="1"/>
</dbReference>
<evidence type="ECO:0000256" key="3">
    <source>
        <dbReference type="ARBA" id="ARBA00022691"/>
    </source>
</evidence>
<accession>A0A6N3AA13</accession>
<dbReference type="Gene3D" id="3.20.20.70">
    <property type="entry name" value="Aldolase class I"/>
    <property type="match status" value="1"/>
</dbReference>
<dbReference type="InterPro" id="IPR023885">
    <property type="entry name" value="4Fe4S-binding_SPASM_dom"/>
</dbReference>
<dbReference type="EMBL" id="CACRTZ010000004">
    <property type="protein sequence ID" value="VYT89195.1"/>
    <property type="molecule type" value="Genomic_DNA"/>
</dbReference>
<dbReference type="GO" id="GO:0051539">
    <property type="term" value="F:4 iron, 4 sulfur cluster binding"/>
    <property type="evidence" value="ECO:0007669"/>
    <property type="project" value="UniProtKB-KW"/>
</dbReference>
<dbReference type="CDD" id="cd21120">
    <property type="entry name" value="SPASM_anSME"/>
    <property type="match status" value="1"/>
</dbReference>
<dbReference type="InterPro" id="IPR023867">
    <property type="entry name" value="Sulphatase_maturase_rSAM"/>
</dbReference>
<keyword evidence="2" id="KW-0004">4Fe-4S</keyword>
<evidence type="ECO:0000256" key="4">
    <source>
        <dbReference type="ARBA" id="ARBA00022723"/>
    </source>
</evidence>
<feature type="domain" description="Radical SAM core" evidence="8">
    <location>
        <begin position="2"/>
        <end position="248"/>
    </location>
</feature>
<evidence type="ECO:0000256" key="6">
    <source>
        <dbReference type="ARBA" id="ARBA00023014"/>
    </source>
</evidence>
<dbReference type="Pfam" id="PF04055">
    <property type="entry name" value="Radical_SAM"/>
    <property type="match status" value="1"/>
</dbReference>
<dbReference type="SFLD" id="SFLDG01386">
    <property type="entry name" value="main_SPASM_domain-containing"/>
    <property type="match status" value="1"/>
</dbReference>
<sequence>MSHPVQNFQLMAKPSGSVCNVDCSYCFYLEKEHLYPERKNRWKMDAATLENYVRKHLSAQNHDVVDFIWQGGEPTLLGIDFFREALRLQEQYRGLKQVNNYFQTNGTQIDDEWARFLKAHNFLVGISIDGDRISNDTYRRSRSGKSIFDAVMRGIEALKRHNVEFNTLTVVNDENVKRPLDVYHFLKRIGSRYMQFIPLVERAAAQPDANGLTLIQPDFSGQCDVTEWSVPPKAWGRFMNTLFDYWVTHDVGEVFVMNFEQTLTKMCGQMSACVINETCGTNLIVEANGDVYSCDHFVYPENKLGNVNSDDLLDLVNSPQNREFGQRKRTHISKDCLNCAVRPLCNGGCPKHRFALSSDGKPNKNYLCDGFAIHLHHVVPRMQTLLSLLRSNKTPTAIRKQMKNQHYR</sequence>
<evidence type="ECO:0000259" key="8">
    <source>
        <dbReference type="PROSITE" id="PS51918"/>
    </source>
</evidence>
<dbReference type="InterPro" id="IPR058240">
    <property type="entry name" value="rSAM_sf"/>
</dbReference>